<comment type="caution">
    <text evidence="1">The sequence shown here is derived from an EMBL/GenBank/DDBJ whole genome shotgun (WGS) entry which is preliminary data.</text>
</comment>
<dbReference type="Pfam" id="PF14084">
    <property type="entry name" value="DUF4264"/>
    <property type="match status" value="1"/>
</dbReference>
<evidence type="ECO:0000313" key="1">
    <source>
        <dbReference type="EMBL" id="KUG02972.1"/>
    </source>
</evidence>
<name>A0A0W8E2V7_9ZZZZ</name>
<evidence type="ECO:0008006" key="2">
    <source>
        <dbReference type="Google" id="ProtNLM"/>
    </source>
</evidence>
<proteinExistence type="predicted"/>
<sequence length="63" mass="7270">MDNDNEEGKAGKLDLIATKSFAANPELVYVIDFLNRSLKDKKVMFGLKKNKETKEMIINIYEF</sequence>
<reference evidence="1" key="1">
    <citation type="journal article" date="2015" name="Proc. Natl. Acad. Sci. U.S.A.">
        <title>Networks of energetic and metabolic interactions define dynamics in microbial communities.</title>
        <authorList>
            <person name="Embree M."/>
            <person name="Liu J.K."/>
            <person name="Al-Bassam M.M."/>
            <person name="Zengler K."/>
        </authorList>
    </citation>
    <scope>NUCLEOTIDE SEQUENCE</scope>
</reference>
<gene>
    <name evidence="1" type="ORF">ASZ90_019655</name>
</gene>
<dbReference type="InterPro" id="IPR012190">
    <property type="entry name" value="UCP036698"/>
</dbReference>
<accession>A0A0W8E2V7</accession>
<organism evidence="1">
    <name type="scientific">hydrocarbon metagenome</name>
    <dbReference type="NCBI Taxonomy" id="938273"/>
    <lineage>
        <taxon>unclassified sequences</taxon>
        <taxon>metagenomes</taxon>
        <taxon>ecological metagenomes</taxon>
    </lineage>
</organism>
<dbReference type="EMBL" id="LNQE01001899">
    <property type="protein sequence ID" value="KUG02972.1"/>
    <property type="molecule type" value="Genomic_DNA"/>
</dbReference>
<protein>
    <recommendedName>
        <fullName evidence="2">DUF4264 domain-containing protein</fullName>
    </recommendedName>
</protein>
<dbReference type="AlphaFoldDB" id="A0A0W8E2V7"/>